<dbReference type="NCBIfam" id="NF033852">
    <property type="entry name" value="fulvocin_rel"/>
    <property type="match status" value="1"/>
</dbReference>
<evidence type="ECO:0008006" key="3">
    <source>
        <dbReference type="Google" id="ProtNLM"/>
    </source>
</evidence>
<evidence type="ECO:0000313" key="1">
    <source>
        <dbReference type="EMBL" id="GAA1704204.1"/>
    </source>
</evidence>
<name>A0ABN2IFQ9_9ACTN</name>
<sequence length="321" mass="35285">MFMVETGENERWVLAFDAACSTCDEIARAAESAAGGRLQVLPLKDSQVERWRATAFGAEPPFGPTLLRIRRDGQQVRGWTGRRLVAPLVSRLGMSRTIRVLDALGRLQAKVREPLQTATRPTGVSRAQFLRLGAMLAGGVVLGGAAPAFAAERATAAKNWVAANRNNLPRTYGEFSRYQLAFRKEIFRKLPPTARATLWREHILRYRAEHRSLTPAQHQALAALDNVIANDSTFDLTAPKQDTKALKSQVTAAFGDRETAQLLSSLGSAARQTDRIPDPDCNCCKHDDYCNGPSYCAPRGCVWDDSGCGTFWQEECDGMCA</sequence>
<keyword evidence="2" id="KW-1185">Reference proteome</keyword>
<proteinExistence type="predicted"/>
<organism evidence="1 2">
    <name type="scientific">Kribbella yunnanensis</name>
    <dbReference type="NCBI Taxonomy" id="190194"/>
    <lineage>
        <taxon>Bacteria</taxon>
        <taxon>Bacillati</taxon>
        <taxon>Actinomycetota</taxon>
        <taxon>Actinomycetes</taxon>
        <taxon>Propionibacteriales</taxon>
        <taxon>Kribbellaceae</taxon>
        <taxon>Kribbella</taxon>
    </lineage>
</organism>
<gene>
    <name evidence="1" type="ORF">GCM10009745_59650</name>
</gene>
<dbReference type="EMBL" id="BAAANF010000019">
    <property type="protein sequence ID" value="GAA1704204.1"/>
    <property type="molecule type" value="Genomic_DNA"/>
</dbReference>
<reference evidence="1 2" key="1">
    <citation type="journal article" date="2019" name="Int. J. Syst. Evol. Microbiol.">
        <title>The Global Catalogue of Microorganisms (GCM) 10K type strain sequencing project: providing services to taxonomists for standard genome sequencing and annotation.</title>
        <authorList>
            <consortium name="The Broad Institute Genomics Platform"/>
            <consortium name="The Broad Institute Genome Sequencing Center for Infectious Disease"/>
            <person name="Wu L."/>
            <person name="Ma J."/>
        </authorList>
    </citation>
    <scope>NUCLEOTIDE SEQUENCE [LARGE SCALE GENOMIC DNA]</scope>
    <source>
        <strain evidence="1 2">JCM 14307</strain>
    </source>
</reference>
<protein>
    <recommendedName>
        <fullName evidence="3">Bacteriocin fulvocin C-related protein</fullName>
    </recommendedName>
</protein>
<dbReference type="Proteomes" id="UP001500280">
    <property type="component" value="Unassembled WGS sequence"/>
</dbReference>
<accession>A0ABN2IFQ9</accession>
<evidence type="ECO:0000313" key="2">
    <source>
        <dbReference type="Proteomes" id="UP001500280"/>
    </source>
</evidence>
<comment type="caution">
    <text evidence="1">The sequence shown here is derived from an EMBL/GenBank/DDBJ whole genome shotgun (WGS) entry which is preliminary data.</text>
</comment>